<dbReference type="Pfam" id="PF02567">
    <property type="entry name" value="PhzC-PhzF"/>
    <property type="match status" value="1"/>
</dbReference>
<dbReference type="Gene3D" id="3.10.310.10">
    <property type="entry name" value="Diaminopimelate Epimerase, Chain A, domain 1"/>
    <property type="match status" value="2"/>
</dbReference>
<protein>
    <submittedName>
        <fullName evidence="2">PhzF family phenazine biosynthesis protein</fullName>
    </submittedName>
</protein>
<dbReference type="PANTHER" id="PTHR13774">
    <property type="entry name" value="PHENAZINE BIOSYNTHESIS PROTEIN"/>
    <property type="match status" value="1"/>
</dbReference>
<evidence type="ECO:0000313" key="3">
    <source>
        <dbReference type="Proteomes" id="UP000006034"/>
    </source>
</evidence>
<name>E5YAR4_BILW3</name>
<dbReference type="STRING" id="563192.HMPREF0179_03285"/>
<dbReference type="PIRSF" id="PIRSF016184">
    <property type="entry name" value="PhzC_PhzF"/>
    <property type="match status" value="1"/>
</dbReference>
<accession>E5YAR4</accession>
<reference evidence="2 3" key="1">
    <citation type="submission" date="2010-10" db="EMBL/GenBank/DDBJ databases">
        <authorList>
            <consortium name="The Broad Institute Genome Sequencing Platform"/>
            <person name="Ward D."/>
            <person name="Earl A."/>
            <person name="Feldgarden M."/>
            <person name="Young S.K."/>
            <person name="Gargeya S."/>
            <person name="Zeng Q."/>
            <person name="Alvarado L."/>
            <person name="Berlin A."/>
            <person name="Bochicchio J."/>
            <person name="Chapman S.B."/>
            <person name="Chen Z."/>
            <person name="Freedman E."/>
            <person name="Gellesch M."/>
            <person name="Goldberg J."/>
            <person name="Griggs A."/>
            <person name="Gujja S."/>
            <person name="Heilman E."/>
            <person name="Heiman D."/>
            <person name="Howarth C."/>
            <person name="Mehta T."/>
            <person name="Neiman D."/>
            <person name="Pearson M."/>
            <person name="Roberts A."/>
            <person name="Saif S."/>
            <person name="Shea T."/>
            <person name="Shenoy N."/>
            <person name="Sisk P."/>
            <person name="Stolte C."/>
            <person name="Sykes S."/>
            <person name="White J."/>
            <person name="Yandava C."/>
            <person name="Allen-Vercoe E."/>
            <person name="Sibley C."/>
            <person name="Ambrose C.E."/>
            <person name="Strauss J."/>
            <person name="Daigneault M."/>
            <person name="Haas B."/>
            <person name="Nusbaum C."/>
            <person name="Birren B."/>
        </authorList>
    </citation>
    <scope>NUCLEOTIDE SEQUENCE [LARGE SCALE GENOMIC DNA]</scope>
    <source>
        <strain evidence="2 3">3_1_6</strain>
    </source>
</reference>
<dbReference type="eggNOG" id="COG0384">
    <property type="taxonomic scope" value="Bacteria"/>
</dbReference>
<dbReference type="RefSeq" id="WP_005029948.1">
    <property type="nucleotide sequence ID" value="NZ_KE150241.1"/>
</dbReference>
<dbReference type="SUPFAM" id="SSF54506">
    <property type="entry name" value="Diaminopimelate epimerase-like"/>
    <property type="match status" value="1"/>
</dbReference>
<dbReference type="AlphaFoldDB" id="E5YAR4"/>
<feature type="active site" evidence="1">
    <location>
        <position position="47"/>
    </location>
</feature>
<evidence type="ECO:0000313" key="2">
    <source>
        <dbReference type="EMBL" id="EFV42914.1"/>
    </source>
</evidence>
<dbReference type="GeneID" id="78087593"/>
<comment type="caution">
    <text evidence="2">The sequence shown here is derived from an EMBL/GenBank/DDBJ whole genome shotgun (WGS) entry which is preliminary data.</text>
</comment>
<dbReference type="NCBIfam" id="TIGR00654">
    <property type="entry name" value="PhzF_family"/>
    <property type="match status" value="1"/>
</dbReference>
<proteinExistence type="predicted"/>
<dbReference type="GO" id="GO:0005737">
    <property type="term" value="C:cytoplasm"/>
    <property type="evidence" value="ECO:0007669"/>
    <property type="project" value="TreeGrafter"/>
</dbReference>
<dbReference type="HOGENOM" id="CLU_048756_0_1_7"/>
<gene>
    <name evidence="2" type="ORF">HMPREF0179_03285</name>
</gene>
<organism evidence="2 3">
    <name type="scientific">Bilophila wadsworthia (strain 3_1_6)</name>
    <dbReference type="NCBI Taxonomy" id="563192"/>
    <lineage>
        <taxon>Bacteria</taxon>
        <taxon>Pseudomonadati</taxon>
        <taxon>Thermodesulfobacteriota</taxon>
        <taxon>Desulfovibrionia</taxon>
        <taxon>Desulfovibrionales</taxon>
        <taxon>Desulfovibrionaceae</taxon>
        <taxon>Bilophila</taxon>
    </lineage>
</organism>
<sequence>MPNCTFHIVDAFTAVPFTGNPCAVVTDADGIEPADMLRIARETNAPETAFVLASDKADVRVRYFMPRGEIPFAGHPTIATGHLLRELGVLKPGTARFEFAIGVLPVDIRPDRVIMTQPPAVPDTCADAGTTAQALGLQASDLREGLPCQLMRGGVSFLMVPVRELAALRRINMDRPALKAVLAPLGVSAAYVFAPEGVEPETDVHARLIDPDNAGEDPFTGSAAGCMASYMHAHGLCSGTRIRLEQGHILDRPGTGELELILASDSGKLDAVRLGGTAVSSASGTLRW</sequence>
<dbReference type="GO" id="GO:0016853">
    <property type="term" value="F:isomerase activity"/>
    <property type="evidence" value="ECO:0007669"/>
    <property type="project" value="TreeGrafter"/>
</dbReference>
<evidence type="ECO:0000256" key="1">
    <source>
        <dbReference type="PIRSR" id="PIRSR016184-1"/>
    </source>
</evidence>
<dbReference type="InterPro" id="IPR003719">
    <property type="entry name" value="Phenazine_PhzF-like"/>
</dbReference>
<reference evidence="2 3" key="2">
    <citation type="submission" date="2013-04" db="EMBL/GenBank/DDBJ databases">
        <title>The Genome Sequence of Bilophila wadsworthia 3_1_6.</title>
        <authorList>
            <consortium name="The Broad Institute Genomics Platform"/>
            <person name="Earl A."/>
            <person name="Ward D."/>
            <person name="Feldgarden M."/>
            <person name="Gevers D."/>
            <person name="Sibley C."/>
            <person name="Strauss J."/>
            <person name="Allen-Vercoe E."/>
            <person name="Walker B."/>
            <person name="Young S."/>
            <person name="Zeng Q."/>
            <person name="Gargeya S."/>
            <person name="Fitzgerald M."/>
            <person name="Haas B."/>
            <person name="Abouelleil A."/>
            <person name="Allen A.W."/>
            <person name="Alvarado L."/>
            <person name="Arachchi H.M."/>
            <person name="Berlin A.M."/>
            <person name="Chapman S.B."/>
            <person name="Gainer-Dewar J."/>
            <person name="Goldberg J."/>
            <person name="Griggs A."/>
            <person name="Gujja S."/>
            <person name="Hansen M."/>
            <person name="Howarth C."/>
            <person name="Imamovic A."/>
            <person name="Ireland A."/>
            <person name="Larimer J."/>
            <person name="McCowan C."/>
            <person name="Murphy C."/>
            <person name="Pearson M."/>
            <person name="Poon T.W."/>
            <person name="Priest M."/>
            <person name="Roberts A."/>
            <person name="Saif S."/>
            <person name="Shea T."/>
            <person name="Sisk P."/>
            <person name="Sykes S."/>
            <person name="Wortman J."/>
            <person name="Nusbaum C."/>
            <person name="Birren B."/>
        </authorList>
    </citation>
    <scope>NUCLEOTIDE SEQUENCE [LARGE SCALE GENOMIC DNA]</scope>
    <source>
        <strain evidence="2 3">3_1_6</strain>
    </source>
</reference>
<keyword evidence="3" id="KW-1185">Reference proteome</keyword>
<dbReference type="EMBL" id="ADCP02000005">
    <property type="protein sequence ID" value="EFV42914.1"/>
    <property type="molecule type" value="Genomic_DNA"/>
</dbReference>
<dbReference type="Proteomes" id="UP000006034">
    <property type="component" value="Unassembled WGS sequence"/>
</dbReference>
<dbReference type="OrthoDB" id="9788221at2"/>